<dbReference type="OrthoDB" id="3200752at2759"/>
<dbReference type="InParanoid" id="A0A067P5X0"/>
<reference evidence="2" key="1">
    <citation type="journal article" date="2014" name="Proc. Natl. Acad. Sci. U.S.A.">
        <title>Extensive sampling of basidiomycete genomes demonstrates inadequacy of the white-rot/brown-rot paradigm for wood decay fungi.</title>
        <authorList>
            <person name="Riley R."/>
            <person name="Salamov A.A."/>
            <person name="Brown D.W."/>
            <person name="Nagy L.G."/>
            <person name="Floudas D."/>
            <person name="Held B.W."/>
            <person name="Levasseur A."/>
            <person name="Lombard V."/>
            <person name="Morin E."/>
            <person name="Otillar R."/>
            <person name="Lindquist E.A."/>
            <person name="Sun H."/>
            <person name="LaButti K.M."/>
            <person name="Schmutz J."/>
            <person name="Jabbour D."/>
            <person name="Luo H."/>
            <person name="Baker S.E."/>
            <person name="Pisabarro A.G."/>
            <person name="Walton J.D."/>
            <person name="Blanchette R.A."/>
            <person name="Henrissat B."/>
            <person name="Martin F."/>
            <person name="Cullen D."/>
            <person name="Hibbett D.S."/>
            <person name="Grigoriev I.V."/>
        </authorList>
    </citation>
    <scope>NUCLEOTIDE SEQUENCE [LARGE SCALE GENOMIC DNA]</scope>
    <source>
        <strain evidence="2">MUCL 33604</strain>
    </source>
</reference>
<keyword evidence="2" id="KW-1185">Reference proteome</keyword>
<protein>
    <submittedName>
        <fullName evidence="1">Uncharacterized protein</fullName>
    </submittedName>
</protein>
<proteinExistence type="predicted"/>
<organism evidence="1 2">
    <name type="scientific">Jaapia argillacea MUCL 33604</name>
    <dbReference type="NCBI Taxonomy" id="933084"/>
    <lineage>
        <taxon>Eukaryota</taxon>
        <taxon>Fungi</taxon>
        <taxon>Dikarya</taxon>
        <taxon>Basidiomycota</taxon>
        <taxon>Agaricomycotina</taxon>
        <taxon>Agaricomycetes</taxon>
        <taxon>Agaricomycetidae</taxon>
        <taxon>Jaapiales</taxon>
        <taxon>Jaapiaceae</taxon>
        <taxon>Jaapia</taxon>
    </lineage>
</organism>
<sequence>TPIHRDPKCRLGWFDLLATVGLYGYAEMELRGLGLWFRYTPGTAVALSRYIVKHGVSESDGERVCYAYFMRDRVLCRLQVP</sequence>
<dbReference type="HOGENOM" id="CLU_039070_7_0_1"/>
<feature type="non-terminal residue" evidence="1">
    <location>
        <position position="1"/>
    </location>
</feature>
<dbReference type="STRING" id="933084.A0A067P5X0"/>
<name>A0A067P5X0_9AGAM</name>
<dbReference type="AlphaFoldDB" id="A0A067P5X0"/>
<feature type="non-terminal residue" evidence="1">
    <location>
        <position position="81"/>
    </location>
</feature>
<evidence type="ECO:0000313" key="1">
    <source>
        <dbReference type="EMBL" id="KDQ50179.1"/>
    </source>
</evidence>
<dbReference type="EMBL" id="KL197764">
    <property type="protein sequence ID" value="KDQ50179.1"/>
    <property type="molecule type" value="Genomic_DNA"/>
</dbReference>
<accession>A0A067P5X0</accession>
<dbReference type="Proteomes" id="UP000027265">
    <property type="component" value="Unassembled WGS sequence"/>
</dbReference>
<dbReference type="Gene3D" id="3.60.130.30">
    <property type="match status" value="1"/>
</dbReference>
<gene>
    <name evidence="1" type="ORF">JAAARDRAFT_114171</name>
</gene>
<evidence type="ECO:0000313" key="2">
    <source>
        <dbReference type="Proteomes" id="UP000027265"/>
    </source>
</evidence>